<dbReference type="PANTHER" id="PTHR32322:SF9">
    <property type="entry name" value="AMINO-ACID METABOLITE EFFLUX PUMP-RELATED"/>
    <property type="match status" value="1"/>
</dbReference>
<evidence type="ECO:0000256" key="6">
    <source>
        <dbReference type="SAM" id="Phobius"/>
    </source>
</evidence>
<gene>
    <name evidence="8" type="primary">arnE</name>
    <name evidence="8" type="ORF">GAK35_02480</name>
</gene>
<dbReference type="InterPro" id="IPR000620">
    <property type="entry name" value="EamA_dom"/>
</dbReference>
<feature type="compositionally biased region" description="Basic and acidic residues" evidence="5">
    <location>
        <begin position="340"/>
        <end position="350"/>
    </location>
</feature>
<feature type="transmembrane region" description="Helical" evidence="6">
    <location>
        <begin position="214"/>
        <end position="234"/>
    </location>
</feature>
<comment type="caution">
    <text evidence="8">The sequence shown here is derived from an EMBL/GenBank/DDBJ whole genome shotgun (WGS) entry which is preliminary data.</text>
</comment>
<dbReference type="InterPro" id="IPR037185">
    <property type="entry name" value="EmrE-like"/>
</dbReference>
<feature type="transmembrane region" description="Helical" evidence="6">
    <location>
        <begin position="104"/>
        <end position="121"/>
    </location>
</feature>
<feature type="domain" description="EamA" evidence="7">
    <location>
        <begin position="11"/>
        <end position="144"/>
    </location>
</feature>
<reference evidence="9" key="1">
    <citation type="journal article" date="2020" name="MBio">
        <title>Horizontal gene transfer to a defensive symbiont with a reduced genome amongst a multipartite beetle microbiome.</title>
        <authorList>
            <person name="Waterworth S.C."/>
            <person name="Florez L.V."/>
            <person name="Rees E.R."/>
            <person name="Hertweck C."/>
            <person name="Kaltenpoth M."/>
            <person name="Kwan J.C."/>
        </authorList>
    </citation>
    <scope>NUCLEOTIDE SEQUENCE [LARGE SCALE GENOMIC DNA]</scope>
</reference>
<evidence type="ECO:0000256" key="5">
    <source>
        <dbReference type="SAM" id="MobiDB-lite"/>
    </source>
</evidence>
<organism evidence="8 9">
    <name type="scientific">Herbaspirillum frisingense</name>
    <dbReference type="NCBI Taxonomy" id="92645"/>
    <lineage>
        <taxon>Bacteria</taxon>
        <taxon>Pseudomonadati</taxon>
        <taxon>Pseudomonadota</taxon>
        <taxon>Betaproteobacteria</taxon>
        <taxon>Burkholderiales</taxon>
        <taxon>Oxalobacteraceae</taxon>
        <taxon>Herbaspirillum</taxon>
    </lineage>
</organism>
<feature type="transmembrane region" description="Helical" evidence="6">
    <location>
        <begin position="246"/>
        <end position="262"/>
    </location>
</feature>
<dbReference type="PANTHER" id="PTHR32322">
    <property type="entry name" value="INNER MEMBRANE TRANSPORTER"/>
    <property type="match status" value="1"/>
</dbReference>
<sequence length="350" mass="37105">MNISTGLRAPGVKAALLAALLFGAATPLAKPLLVHDSPWMIAALLYLGSGAGLFIYRRVTNAPEVTLPRTEAVWFAGAVLSGGVVAPVLLMLGLKAAPASSASLLLNAEGVLTALLAWFVFKENVDRRIALGMAAIVAGALMLAWPEGRRHAPLWSTLAILGACLAWGVDNNLTRRISLNDGAWIASVKGLAAGSTNLVLAWCAGAALPGLPVIAGAALLGFLAYGVSLTLFVLGLRHLGTARTGAYFATAPFLGALIALAGGEHVTGQLLVAGFLMGTGIWLHLTEAHSHEHAHEEIEHEHEHTHDDPHHIHHHDEAIAPGTKHSHRHRHARLKHTHAHFPDTHHQHRH</sequence>
<evidence type="ECO:0000256" key="3">
    <source>
        <dbReference type="ARBA" id="ARBA00022989"/>
    </source>
</evidence>
<comment type="subcellular location">
    <subcellularLocation>
        <location evidence="1">Membrane</location>
        <topology evidence="1">Multi-pass membrane protein</topology>
    </subcellularLocation>
</comment>
<evidence type="ECO:0000256" key="1">
    <source>
        <dbReference type="ARBA" id="ARBA00004141"/>
    </source>
</evidence>
<feature type="transmembrane region" description="Helical" evidence="6">
    <location>
        <begin position="39"/>
        <end position="60"/>
    </location>
</feature>
<name>A0A7V8FW39_9BURK</name>
<protein>
    <submittedName>
        <fullName evidence="8">4-amino-4-deoxy-L-arabinose-phosphoundecaprenol flippase subunit ArnE</fullName>
    </submittedName>
</protein>
<evidence type="ECO:0000256" key="4">
    <source>
        <dbReference type="ARBA" id="ARBA00023136"/>
    </source>
</evidence>
<proteinExistence type="predicted"/>
<feature type="compositionally biased region" description="Basic and acidic residues" evidence="5">
    <location>
        <begin position="292"/>
        <end position="318"/>
    </location>
</feature>
<feature type="region of interest" description="Disordered" evidence="5">
    <location>
        <begin position="292"/>
        <end position="350"/>
    </location>
</feature>
<keyword evidence="4 6" id="KW-0472">Membrane</keyword>
<keyword evidence="2 6" id="KW-0812">Transmembrane</keyword>
<dbReference type="AlphaFoldDB" id="A0A7V8FW39"/>
<evidence type="ECO:0000256" key="2">
    <source>
        <dbReference type="ARBA" id="ARBA00022692"/>
    </source>
</evidence>
<accession>A0A7V8FW39</accession>
<feature type="transmembrane region" description="Helical" evidence="6">
    <location>
        <begin position="152"/>
        <end position="169"/>
    </location>
</feature>
<keyword evidence="3 6" id="KW-1133">Transmembrane helix</keyword>
<dbReference type="SUPFAM" id="SSF103481">
    <property type="entry name" value="Multidrug resistance efflux transporter EmrE"/>
    <property type="match status" value="2"/>
</dbReference>
<feature type="transmembrane region" description="Helical" evidence="6">
    <location>
        <begin position="190"/>
        <end position="208"/>
    </location>
</feature>
<evidence type="ECO:0000313" key="9">
    <source>
        <dbReference type="Proteomes" id="UP000462435"/>
    </source>
</evidence>
<evidence type="ECO:0000259" key="7">
    <source>
        <dbReference type="Pfam" id="PF00892"/>
    </source>
</evidence>
<feature type="compositionally biased region" description="Basic residues" evidence="5">
    <location>
        <begin position="324"/>
        <end position="339"/>
    </location>
</feature>
<dbReference type="GO" id="GO:0016020">
    <property type="term" value="C:membrane"/>
    <property type="evidence" value="ECO:0007669"/>
    <property type="project" value="UniProtKB-SubCell"/>
</dbReference>
<dbReference type="InterPro" id="IPR050638">
    <property type="entry name" value="AA-Vitamin_Transporters"/>
</dbReference>
<dbReference type="Proteomes" id="UP000462435">
    <property type="component" value="Unassembled WGS sequence"/>
</dbReference>
<feature type="transmembrane region" description="Helical" evidence="6">
    <location>
        <begin position="72"/>
        <end position="92"/>
    </location>
</feature>
<feature type="transmembrane region" description="Helical" evidence="6">
    <location>
        <begin position="128"/>
        <end position="146"/>
    </location>
</feature>
<dbReference type="Pfam" id="PF00892">
    <property type="entry name" value="EamA"/>
    <property type="match status" value="1"/>
</dbReference>
<dbReference type="Gene3D" id="1.10.3730.20">
    <property type="match status" value="1"/>
</dbReference>
<dbReference type="EMBL" id="WNDX01000072">
    <property type="protein sequence ID" value="KAF1042859.1"/>
    <property type="molecule type" value="Genomic_DNA"/>
</dbReference>
<evidence type="ECO:0000313" key="8">
    <source>
        <dbReference type="EMBL" id="KAF1042859.1"/>
    </source>
</evidence>